<protein>
    <recommendedName>
        <fullName evidence="4">GST N-terminal domain-containing protein</fullName>
    </recommendedName>
</protein>
<dbReference type="SUPFAM" id="SSF47616">
    <property type="entry name" value="GST C-terminal domain-like"/>
    <property type="match status" value="1"/>
</dbReference>
<feature type="region of interest" description="Disordered" evidence="1">
    <location>
        <begin position="27"/>
        <end position="108"/>
    </location>
</feature>
<dbReference type="Gene3D" id="1.20.1050.10">
    <property type="match status" value="1"/>
</dbReference>
<gene>
    <name evidence="2" type="ORF">VP01_3156g2</name>
</gene>
<name>A0A0L6UYT5_9BASI</name>
<evidence type="ECO:0000256" key="1">
    <source>
        <dbReference type="SAM" id="MobiDB-lite"/>
    </source>
</evidence>
<evidence type="ECO:0000313" key="3">
    <source>
        <dbReference type="Proteomes" id="UP000037035"/>
    </source>
</evidence>
<dbReference type="InterPro" id="IPR050983">
    <property type="entry name" value="GST_Omega/HSP26"/>
</dbReference>
<accession>A0A0L6UYT5</accession>
<dbReference type="Proteomes" id="UP000037035">
    <property type="component" value="Unassembled WGS sequence"/>
</dbReference>
<feature type="compositionally biased region" description="Low complexity" evidence="1">
    <location>
        <begin position="91"/>
        <end position="101"/>
    </location>
</feature>
<sequence>MIEVLSGNLPWLVVALRPDASLWSAGSSGPLERAQGNQSSSAMPRNSSAMPRNSSTMPRSISTSNGEPSSSNYNHHHQRTPDPSRSQSENTASSSGTTTTAPGDGHVHPELILVGDQSRSRQSIQSCPFTFYSAYTLCPAGKKHRVSVSGQKIEATEAQKSLDATATIPTQYLPFIIYRGTAVAGGSVNLIQFLEDAFPDHHPRLFSSDLIERARERLWSDYIRQYAVPLFVRALRARVTFHRCDSTTIAGLGKVLNNYCESCIGPFFSGEQLSLPDILIAPFIFQTKLNAFPRLVTAASTLVDSGAGARYQNYADQLLKCQSLKEVLSKSEVSIENLGIQIQAMSRRITPSVPALPPEIVTHIIDELGDYELAETLEVAHHIPPTSAWLELATPLDRAILSGRLARVTEAYTSHKHTRLSTWGARVMVRFGYITMLDFLLSVESDQLHQLCDHLLPDVASAWERVNVLEWALHEGFGILSDASESAINEASMNGHLAVLDWWKGSGLPLKIGNVMDYASLESTTISLEWWARSGLEGKYSRMALLNATNQGHLKVLDWWLNSGLQLVYDKDILVGATKYGKVESLEWWLKSKLKVAYTIFDIEEAIEDCTNRQLEVHEWWKQQGLDQAGSAIDWTETKFLGNTRA</sequence>
<reference evidence="2 3" key="1">
    <citation type="submission" date="2015-08" db="EMBL/GenBank/DDBJ databases">
        <title>Next Generation Sequencing and Analysis of the Genome of Puccinia sorghi L Schw, the Causal Agent of Maize Common Rust.</title>
        <authorList>
            <person name="Rochi L."/>
            <person name="Burguener G."/>
            <person name="Darino M."/>
            <person name="Turjanski A."/>
            <person name="Kreff E."/>
            <person name="Dieguez M.J."/>
            <person name="Sacco F."/>
        </authorList>
    </citation>
    <scope>NUCLEOTIDE SEQUENCE [LARGE SCALE GENOMIC DNA]</scope>
    <source>
        <strain evidence="2 3">RO10H11247</strain>
    </source>
</reference>
<dbReference type="EMBL" id="LAVV01008120">
    <property type="protein sequence ID" value="KNZ53721.1"/>
    <property type="molecule type" value="Genomic_DNA"/>
</dbReference>
<keyword evidence="3" id="KW-1185">Reference proteome</keyword>
<evidence type="ECO:0000313" key="2">
    <source>
        <dbReference type="EMBL" id="KNZ53721.1"/>
    </source>
</evidence>
<proteinExistence type="predicted"/>
<organism evidence="2 3">
    <name type="scientific">Puccinia sorghi</name>
    <dbReference type="NCBI Taxonomy" id="27349"/>
    <lineage>
        <taxon>Eukaryota</taxon>
        <taxon>Fungi</taxon>
        <taxon>Dikarya</taxon>
        <taxon>Basidiomycota</taxon>
        <taxon>Pucciniomycotina</taxon>
        <taxon>Pucciniomycetes</taxon>
        <taxon>Pucciniales</taxon>
        <taxon>Pucciniaceae</taxon>
        <taxon>Puccinia</taxon>
    </lineage>
</organism>
<dbReference type="VEuPathDB" id="FungiDB:VP01_3156g2"/>
<dbReference type="AlphaFoldDB" id="A0A0L6UYT5"/>
<dbReference type="PANTHER" id="PTHR43968:SF6">
    <property type="entry name" value="GLUTATHIONE S-TRANSFERASE OMEGA"/>
    <property type="match status" value="1"/>
</dbReference>
<dbReference type="GO" id="GO:0005737">
    <property type="term" value="C:cytoplasm"/>
    <property type="evidence" value="ECO:0007669"/>
    <property type="project" value="TreeGrafter"/>
</dbReference>
<dbReference type="SUPFAM" id="SSF140860">
    <property type="entry name" value="Pseudo ankyrin repeat-like"/>
    <property type="match status" value="1"/>
</dbReference>
<evidence type="ECO:0008006" key="4">
    <source>
        <dbReference type="Google" id="ProtNLM"/>
    </source>
</evidence>
<feature type="compositionally biased region" description="Polar residues" evidence="1">
    <location>
        <begin position="81"/>
        <end position="90"/>
    </location>
</feature>
<comment type="caution">
    <text evidence="2">The sequence shown here is derived from an EMBL/GenBank/DDBJ whole genome shotgun (WGS) entry which is preliminary data.</text>
</comment>
<dbReference type="InterPro" id="IPR036282">
    <property type="entry name" value="Glutathione-S-Trfase_C_sf"/>
</dbReference>
<dbReference type="STRING" id="27349.A0A0L6UYT5"/>
<dbReference type="PANTHER" id="PTHR43968">
    <property type="match status" value="1"/>
</dbReference>
<dbReference type="OrthoDB" id="70387at2759"/>
<dbReference type="Gene3D" id="3.40.30.10">
    <property type="entry name" value="Glutaredoxin"/>
    <property type="match status" value="1"/>
</dbReference>
<feature type="compositionally biased region" description="Polar residues" evidence="1">
    <location>
        <begin position="35"/>
        <end position="73"/>
    </location>
</feature>